<protein>
    <submittedName>
        <fullName evidence="1">24574_t:CDS:1</fullName>
    </submittedName>
</protein>
<gene>
    <name evidence="1" type="ORF">GMARGA_LOCUS24906</name>
</gene>
<proteinExistence type="predicted"/>
<dbReference type="EMBL" id="CAJVQB010026919">
    <property type="protein sequence ID" value="CAG8809518.1"/>
    <property type="molecule type" value="Genomic_DNA"/>
</dbReference>
<name>A0ABN7W0G3_GIGMA</name>
<evidence type="ECO:0000313" key="1">
    <source>
        <dbReference type="EMBL" id="CAG8809518.1"/>
    </source>
</evidence>
<evidence type="ECO:0000313" key="2">
    <source>
        <dbReference type="Proteomes" id="UP000789901"/>
    </source>
</evidence>
<reference evidence="1 2" key="1">
    <citation type="submission" date="2021-06" db="EMBL/GenBank/DDBJ databases">
        <authorList>
            <person name="Kallberg Y."/>
            <person name="Tangrot J."/>
            <person name="Rosling A."/>
        </authorList>
    </citation>
    <scope>NUCLEOTIDE SEQUENCE [LARGE SCALE GENOMIC DNA]</scope>
    <source>
        <strain evidence="1 2">120-4 pot B 10/14</strain>
    </source>
</reference>
<sequence length="101" mass="11850">MSTEKKKLEIISKMRFRSRTRTSKNNELKVRQEILLETECGIEDYGIKEIENSLIKMENSLIEENSYYPEIIGKGSDQIPEKVKEQKVLREDTNQENNQNG</sequence>
<keyword evidence="2" id="KW-1185">Reference proteome</keyword>
<accession>A0ABN7W0G3</accession>
<organism evidence="1 2">
    <name type="scientific">Gigaspora margarita</name>
    <dbReference type="NCBI Taxonomy" id="4874"/>
    <lineage>
        <taxon>Eukaryota</taxon>
        <taxon>Fungi</taxon>
        <taxon>Fungi incertae sedis</taxon>
        <taxon>Mucoromycota</taxon>
        <taxon>Glomeromycotina</taxon>
        <taxon>Glomeromycetes</taxon>
        <taxon>Diversisporales</taxon>
        <taxon>Gigasporaceae</taxon>
        <taxon>Gigaspora</taxon>
    </lineage>
</organism>
<dbReference type="Proteomes" id="UP000789901">
    <property type="component" value="Unassembled WGS sequence"/>
</dbReference>
<comment type="caution">
    <text evidence="1">The sequence shown here is derived from an EMBL/GenBank/DDBJ whole genome shotgun (WGS) entry which is preliminary data.</text>
</comment>